<gene>
    <name evidence="2" type="ORF">EDC29_103217</name>
</gene>
<dbReference type="InterPro" id="IPR002491">
    <property type="entry name" value="ABC_transptr_periplasmic_BD"/>
</dbReference>
<evidence type="ECO:0000313" key="3">
    <source>
        <dbReference type="Proteomes" id="UP000295247"/>
    </source>
</evidence>
<dbReference type="AlphaFoldDB" id="A0A4V2W9X3"/>
<dbReference type="Pfam" id="PF01497">
    <property type="entry name" value="Peripla_BP_2"/>
    <property type="match status" value="1"/>
</dbReference>
<evidence type="ECO:0000313" key="2">
    <source>
        <dbReference type="EMBL" id="TCW37020.1"/>
    </source>
</evidence>
<evidence type="ECO:0000259" key="1">
    <source>
        <dbReference type="PROSITE" id="PS50983"/>
    </source>
</evidence>
<protein>
    <submittedName>
        <fullName evidence="2">Iron complex transport system substrate-binding protein</fullName>
    </submittedName>
</protein>
<dbReference type="RefSeq" id="WP_132229077.1">
    <property type="nucleotide sequence ID" value="NZ_NRRH01000020.1"/>
</dbReference>
<accession>A0A4V2W9X3</accession>
<dbReference type="EMBL" id="SMDC01000003">
    <property type="protein sequence ID" value="TCW37020.1"/>
    <property type="molecule type" value="Genomic_DNA"/>
</dbReference>
<reference evidence="2 3" key="1">
    <citation type="submission" date="2019-03" db="EMBL/GenBank/DDBJ databases">
        <title>Genomic Encyclopedia of Type Strains, Phase IV (KMG-IV): sequencing the most valuable type-strain genomes for metagenomic binning, comparative biology and taxonomic classification.</title>
        <authorList>
            <person name="Goeker M."/>
        </authorList>
    </citation>
    <scope>NUCLEOTIDE SEQUENCE [LARGE SCALE GENOMIC DNA]</scope>
    <source>
        <strain evidence="2 3">DSM 203</strain>
    </source>
</reference>
<organism evidence="2 3">
    <name type="scientific">Marichromatium gracile</name>
    <name type="common">Chromatium gracile</name>
    <dbReference type="NCBI Taxonomy" id="1048"/>
    <lineage>
        <taxon>Bacteria</taxon>
        <taxon>Pseudomonadati</taxon>
        <taxon>Pseudomonadota</taxon>
        <taxon>Gammaproteobacteria</taxon>
        <taxon>Chromatiales</taxon>
        <taxon>Chromatiaceae</taxon>
        <taxon>Marichromatium</taxon>
    </lineage>
</organism>
<proteinExistence type="predicted"/>
<dbReference type="PANTHER" id="PTHR30535:SF34">
    <property type="entry name" value="MOLYBDATE-BINDING PROTEIN MOLA"/>
    <property type="match status" value="1"/>
</dbReference>
<dbReference type="PANTHER" id="PTHR30535">
    <property type="entry name" value="VITAMIN B12-BINDING PROTEIN"/>
    <property type="match status" value="1"/>
</dbReference>
<sequence>MDTKPTRRTPDTPATSARTRTINHGTAARCTRRQLLALLAATLIPPAPSPARAAPSQRLLAIGPGALRLLTYLAVADRLVGVEDFERRALTTSSYRYALPTGIDALPSIGPGGPGRMPDLEQVLRLRPDLVAAAALDDQQLQALRARAGVELLVLDYGDTGILRIDELIGSLQALGEAVGRGQRAAQLVAALTDELDALHRRVGATPPVAAYLGGVSMQGSHGLTSTQAGHQPLRWAGAQNLADRAGPAGHLFLDREQLLLWDPPVLFIDGGGLAGILTEYARDPGFYHRLRAVRTGQVWLTLPFNAYNTNVENALVNAWMMAKVLHPEALADIDIGARAGAIMRTFLGADIMPALAEHGHGLGRLDLEQGRWTPVS</sequence>
<comment type="caution">
    <text evidence="2">The sequence shown here is derived from an EMBL/GenBank/DDBJ whole genome shotgun (WGS) entry which is preliminary data.</text>
</comment>
<dbReference type="PROSITE" id="PS50983">
    <property type="entry name" value="FE_B12_PBP"/>
    <property type="match status" value="1"/>
</dbReference>
<dbReference type="Gene3D" id="3.40.50.1980">
    <property type="entry name" value="Nitrogenase molybdenum iron protein domain"/>
    <property type="match status" value="2"/>
</dbReference>
<dbReference type="Proteomes" id="UP000295247">
    <property type="component" value="Unassembled WGS sequence"/>
</dbReference>
<dbReference type="InterPro" id="IPR050902">
    <property type="entry name" value="ABC_Transporter_SBP"/>
</dbReference>
<feature type="domain" description="Fe/B12 periplasmic-binding" evidence="1">
    <location>
        <begin position="58"/>
        <end position="330"/>
    </location>
</feature>
<name>A0A4V2W9X3_MARGR</name>
<dbReference type="SUPFAM" id="SSF53807">
    <property type="entry name" value="Helical backbone' metal receptor"/>
    <property type="match status" value="1"/>
</dbReference>